<dbReference type="PROSITE" id="PS51379">
    <property type="entry name" value="4FE4S_FER_2"/>
    <property type="match status" value="1"/>
</dbReference>
<keyword evidence="2" id="KW-1003">Cell membrane</keyword>
<dbReference type="GO" id="GO:0045893">
    <property type="term" value="P:positive regulation of DNA-templated transcription"/>
    <property type="evidence" value="ECO:0007669"/>
    <property type="project" value="InterPro"/>
</dbReference>
<keyword evidence="4" id="KW-0812">Transmembrane</keyword>
<dbReference type="PANTHER" id="PTHR30224:SF4">
    <property type="entry name" value="ELECTRON TRANSPORT PROTEIN YCCM-RELATED"/>
    <property type="match status" value="1"/>
</dbReference>
<dbReference type="Pfam" id="PF04205">
    <property type="entry name" value="FMN_bind"/>
    <property type="match status" value="1"/>
</dbReference>
<protein>
    <submittedName>
        <fullName evidence="6">Regulatory protein NosR</fullName>
    </submittedName>
</protein>
<evidence type="ECO:0000256" key="3">
    <source>
        <dbReference type="ARBA" id="ARBA00023136"/>
    </source>
</evidence>
<feature type="transmembrane region" description="Helical" evidence="4">
    <location>
        <begin position="453"/>
        <end position="473"/>
    </location>
</feature>
<dbReference type="InterPro" id="IPR017896">
    <property type="entry name" value="4Fe4S_Fe-S-bd"/>
</dbReference>
<evidence type="ECO:0000256" key="4">
    <source>
        <dbReference type="SAM" id="Phobius"/>
    </source>
</evidence>
<keyword evidence="4" id="KW-1133">Transmembrane helix</keyword>
<name>A0A6L9Y7R8_9BURK</name>
<dbReference type="EMBL" id="JAAGYR010000015">
    <property type="protein sequence ID" value="NEN76235.1"/>
    <property type="molecule type" value="Genomic_DNA"/>
</dbReference>
<organism evidence="6 7">
    <name type="scientific">Pelistega ratti</name>
    <dbReference type="NCBI Taxonomy" id="2652177"/>
    <lineage>
        <taxon>Bacteria</taxon>
        <taxon>Pseudomonadati</taxon>
        <taxon>Pseudomonadota</taxon>
        <taxon>Betaproteobacteria</taxon>
        <taxon>Burkholderiales</taxon>
        <taxon>Alcaligenaceae</taxon>
        <taxon>Pelistega</taxon>
    </lineage>
</organism>
<keyword evidence="3 4" id="KW-0472">Membrane</keyword>
<feature type="transmembrane region" description="Helical" evidence="4">
    <location>
        <begin position="485"/>
        <end position="503"/>
    </location>
</feature>
<dbReference type="PANTHER" id="PTHR30224">
    <property type="entry name" value="ELECTRON TRANSPORT PROTEIN"/>
    <property type="match status" value="1"/>
</dbReference>
<accession>A0A6L9Y7R8</accession>
<evidence type="ECO:0000259" key="5">
    <source>
        <dbReference type="PROSITE" id="PS51379"/>
    </source>
</evidence>
<dbReference type="InterPro" id="IPR007329">
    <property type="entry name" value="FMN-bd"/>
</dbReference>
<sequence>MSIIKLLHSCQKYILFSFFILLSHIFSINAYAERLPEFLSKVPPSEIFPGATSYGKPEGNPLVARIFQEDKPVGFAYITTDLVNTRGYSSKPIDMMIGIADDGTIKGAKLVEHHEPIVLIGIPEEKVNVFIQHYIGLNFVKNPPQTGKAPADIISGATVTLMVINDSIQRSVKRLTQQYKLGSADVALSSSSATVTTQETTEKRVINEDKQDILTWDELLAQKAVQELYLSVADVNRLFEEFGGADAAKVPEKGPDTDTFIRLYAAVVDQPSIGQSLLGKMGWENLKKRLKPGQHAMVIMGDGRYSFKGSGYVRGGIFDRIEVIQNETSFRFIDLNHERLPSLSAKGAPRYKEIGIFVSPEDVNFNPAEPWRLQLMIQRTLNVNDKAFVTSDLHYTLPDEFVKVEKSATPPVIEQPAQAVAQVEQQQAQITEEATEEAKPLWQMIWEEKLGQIIVISIALIILIAVFFFQNTLTSYPVFYKRFRTIFLLFSVVYIGWYAQAQLSVVNVFTFTDSLRTGFSWEYFLMDPLVFIMWSATAISILFWNRGAFCGWLCPFGSLQELLNQLARKIGIKQIKVPYTVQTRLAALKYVIFMGLFGVSLYSLGLAEKLAEVEPFKTAIILKFVREWWFVLFAVTLLVLGLFIERFYCRYLCPLGAALAIPAKLRVFDWLRRYKMCGDPCQRCANDCPVQAIHPTGEIDANECIQCLNCQMLYHHQTKCPHLVQKNKVRNKMADAKAAAEEKKVTLVKKEDLGLLK</sequence>
<dbReference type="GO" id="GO:0003677">
    <property type="term" value="F:DNA binding"/>
    <property type="evidence" value="ECO:0007669"/>
    <property type="project" value="InterPro"/>
</dbReference>
<feature type="transmembrane region" description="Helical" evidence="4">
    <location>
        <begin position="12"/>
        <end position="32"/>
    </location>
</feature>
<feature type="transmembrane region" description="Helical" evidence="4">
    <location>
        <begin position="586"/>
        <end position="607"/>
    </location>
</feature>
<feature type="transmembrane region" description="Helical" evidence="4">
    <location>
        <begin position="627"/>
        <end position="644"/>
    </location>
</feature>
<comment type="subcellular location">
    <subcellularLocation>
        <location evidence="1">Cell membrane</location>
    </subcellularLocation>
</comment>
<evidence type="ECO:0000313" key="6">
    <source>
        <dbReference type="EMBL" id="NEN76235.1"/>
    </source>
</evidence>
<dbReference type="Pfam" id="PF12801">
    <property type="entry name" value="Fer4_5"/>
    <property type="match status" value="2"/>
</dbReference>
<evidence type="ECO:0000256" key="2">
    <source>
        <dbReference type="ARBA" id="ARBA00022475"/>
    </source>
</evidence>
<dbReference type="AlphaFoldDB" id="A0A6L9Y7R8"/>
<dbReference type="Proteomes" id="UP000477651">
    <property type="component" value="Unassembled WGS sequence"/>
</dbReference>
<dbReference type="GO" id="GO:0010181">
    <property type="term" value="F:FMN binding"/>
    <property type="evidence" value="ECO:0007669"/>
    <property type="project" value="InterPro"/>
</dbReference>
<comment type="caution">
    <text evidence="6">The sequence shown here is derived from an EMBL/GenBank/DDBJ whole genome shotgun (WGS) entry which is preliminary data.</text>
</comment>
<dbReference type="SMART" id="SM00900">
    <property type="entry name" value="FMN_bind"/>
    <property type="match status" value="1"/>
</dbReference>
<dbReference type="RefSeq" id="WP_163764702.1">
    <property type="nucleotide sequence ID" value="NZ_JAAGYR010000015.1"/>
</dbReference>
<keyword evidence="7" id="KW-1185">Reference proteome</keyword>
<evidence type="ECO:0000256" key="1">
    <source>
        <dbReference type="ARBA" id="ARBA00004236"/>
    </source>
</evidence>
<gene>
    <name evidence="6" type="ORF">F9B74_07855</name>
</gene>
<feature type="transmembrane region" description="Helical" evidence="4">
    <location>
        <begin position="523"/>
        <end position="544"/>
    </location>
</feature>
<feature type="domain" description="4Fe-4S ferredoxin-type" evidence="5">
    <location>
        <begin position="668"/>
        <end position="698"/>
    </location>
</feature>
<dbReference type="PIRSF" id="PIRSF036354">
    <property type="entry name" value="NosR"/>
    <property type="match status" value="1"/>
</dbReference>
<dbReference type="InterPro" id="IPR052378">
    <property type="entry name" value="NosR_regulator"/>
</dbReference>
<evidence type="ECO:0000313" key="7">
    <source>
        <dbReference type="Proteomes" id="UP000477651"/>
    </source>
</evidence>
<proteinExistence type="predicted"/>
<dbReference type="SUPFAM" id="SSF54862">
    <property type="entry name" value="4Fe-4S ferredoxins"/>
    <property type="match status" value="1"/>
</dbReference>
<dbReference type="InterPro" id="IPR011399">
    <property type="entry name" value="NosR"/>
</dbReference>
<dbReference type="GO" id="GO:0005886">
    <property type="term" value="C:plasma membrane"/>
    <property type="evidence" value="ECO:0007669"/>
    <property type="project" value="UniProtKB-SubCell"/>
</dbReference>
<reference evidence="6 7" key="1">
    <citation type="submission" date="2020-02" db="EMBL/GenBank/DDBJ databases">
        <title>Pelistega sp. NLN82 were isolated from wild rodents of the Hainan Island.</title>
        <authorList>
            <person name="Niu N."/>
            <person name="Zhou J."/>
        </authorList>
    </citation>
    <scope>NUCLEOTIDE SEQUENCE [LARGE SCALE GENOMIC DNA]</scope>
    <source>
        <strain evidence="6 7">NLN82</strain>
    </source>
</reference>